<evidence type="ECO:0000259" key="5">
    <source>
        <dbReference type="Pfam" id="PF00535"/>
    </source>
</evidence>
<proteinExistence type="inferred from homology"/>
<feature type="transmembrane region" description="Helical" evidence="4">
    <location>
        <begin position="275"/>
        <end position="299"/>
    </location>
</feature>
<organism evidence="6 7">
    <name type="scientific">Algoriphagus pacificus</name>
    <dbReference type="NCBI Taxonomy" id="2811234"/>
    <lineage>
        <taxon>Bacteria</taxon>
        <taxon>Pseudomonadati</taxon>
        <taxon>Bacteroidota</taxon>
        <taxon>Cytophagia</taxon>
        <taxon>Cytophagales</taxon>
        <taxon>Cyclobacteriaceae</taxon>
        <taxon>Algoriphagus</taxon>
    </lineage>
</organism>
<keyword evidence="4" id="KW-0472">Membrane</keyword>
<evidence type="ECO:0000313" key="6">
    <source>
        <dbReference type="EMBL" id="MBN7817806.1"/>
    </source>
</evidence>
<evidence type="ECO:0000256" key="1">
    <source>
        <dbReference type="ARBA" id="ARBA00006739"/>
    </source>
</evidence>
<dbReference type="Gene3D" id="3.90.550.10">
    <property type="entry name" value="Spore Coat Polysaccharide Biosynthesis Protein SpsA, Chain A"/>
    <property type="match status" value="1"/>
</dbReference>
<keyword evidence="3" id="KW-0808">Transferase</keyword>
<dbReference type="SUPFAM" id="SSF53448">
    <property type="entry name" value="Nucleotide-diphospho-sugar transferases"/>
    <property type="match status" value="1"/>
</dbReference>
<feature type="domain" description="Glycosyltransferase 2-like" evidence="5">
    <location>
        <begin position="43"/>
        <end position="214"/>
    </location>
</feature>
<keyword evidence="4" id="KW-0812">Transmembrane</keyword>
<evidence type="ECO:0000313" key="7">
    <source>
        <dbReference type="Proteomes" id="UP000664480"/>
    </source>
</evidence>
<keyword evidence="4" id="KW-1133">Transmembrane helix</keyword>
<keyword evidence="2" id="KW-0328">Glycosyltransferase</keyword>
<dbReference type="PANTHER" id="PTHR43630:SF1">
    <property type="entry name" value="POLY-BETA-1,6-N-ACETYL-D-GLUCOSAMINE SYNTHASE"/>
    <property type="match status" value="1"/>
</dbReference>
<feature type="transmembrane region" description="Helical" evidence="4">
    <location>
        <begin position="305"/>
        <end position="324"/>
    </location>
</feature>
<dbReference type="EMBL" id="JAFKCU010000007">
    <property type="protein sequence ID" value="MBN7817806.1"/>
    <property type="molecule type" value="Genomic_DNA"/>
</dbReference>
<accession>A0ABS3CL21</accession>
<feature type="transmembrane region" description="Helical" evidence="4">
    <location>
        <begin position="6"/>
        <end position="28"/>
    </location>
</feature>
<reference evidence="6 7" key="1">
    <citation type="submission" date="2021-03" db="EMBL/GenBank/DDBJ databases">
        <title>novel species isolated from a fishpond in China.</title>
        <authorList>
            <person name="Lu H."/>
            <person name="Cai Z."/>
        </authorList>
    </citation>
    <scope>NUCLEOTIDE SEQUENCE [LARGE SCALE GENOMIC DNA]</scope>
    <source>
        <strain evidence="6 7">YJ13C</strain>
    </source>
</reference>
<dbReference type="Pfam" id="PF00535">
    <property type="entry name" value="Glycos_transf_2"/>
    <property type="match status" value="1"/>
</dbReference>
<evidence type="ECO:0000256" key="2">
    <source>
        <dbReference type="ARBA" id="ARBA00022676"/>
    </source>
</evidence>
<dbReference type="RefSeq" id="WP_206588473.1">
    <property type="nucleotide sequence ID" value="NZ_JAFKCU010000007.1"/>
</dbReference>
<dbReference type="PANTHER" id="PTHR43630">
    <property type="entry name" value="POLY-BETA-1,6-N-ACETYL-D-GLUCOSAMINE SYNTHASE"/>
    <property type="match status" value="1"/>
</dbReference>
<comment type="similarity">
    <text evidence="1">Belongs to the glycosyltransferase 2 family.</text>
</comment>
<sequence>MIEIICIAIAGIVVIQYFILIIRVAFFWKNHSKSSQSDPPFVSILVAARNEEQDLPRLLASFEKLDFPKDKIEFLIADDQSEDGTLSVLKNWCENQSNRKFFSLKPEVSNQFHGNGKANALAYLSKYAQGDFFFFTDADCRVGPNWIREGLASFSPRVGILNGVTEVQATSPFSHFQQIDWWNTLGITKVVSDWGAHTTGLGNNMVISREAYEKSGGFEKIPFSLTEDLEISRLIKNAGFKTQQQVSSAMLLFTKAEKNWEALLKQRKRWVKGAVTLPWIWIICLSFQVLFFPAIFYLISQNLAIGLGIWLLKILLQALFLRFISSKAERRLSWIWLSLYDFYYLLSSSLTILYYFWPSKITWKSRQYP</sequence>
<dbReference type="InterPro" id="IPR029044">
    <property type="entry name" value="Nucleotide-diphossugar_trans"/>
</dbReference>
<evidence type="ECO:0000256" key="4">
    <source>
        <dbReference type="SAM" id="Phobius"/>
    </source>
</evidence>
<dbReference type="Proteomes" id="UP000664480">
    <property type="component" value="Unassembled WGS sequence"/>
</dbReference>
<evidence type="ECO:0000256" key="3">
    <source>
        <dbReference type="ARBA" id="ARBA00022679"/>
    </source>
</evidence>
<comment type="caution">
    <text evidence="6">The sequence shown here is derived from an EMBL/GenBank/DDBJ whole genome shotgun (WGS) entry which is preliminary data.</text>
</comment>
<protein>
    <submittedName>
        <fullName evidence="6">Glycosyltransferase</fullName>
    </submittedName>
</protein>
<gene>
    <name evidence="6" type="ORF">J0A69_20355</name>
</gene>
<keyword evidence="7" id="KW-1185">Reference proteome</keyword>
<dbReference type="InterPro" id="IPR001173">
    <property type="entry name" value="Glyco_trans_2-like"/>
</dbReference>
<name>A0ABS3CL21_9BACT</name>
<feature type="transmembrane region" description="Helical" evidence="4">
    <location>
        <begin position="336"/>
        <end position="357"/>
    </location>
</feature>